<reference evidence="1" key="1">
    <citation type="journal article" date="2022" name="Front. Genet.">
        <title>Chromosome-Scale Assembly of the Dendrobium nobile Genome Provides Insights Into the Molecular Mechanism of the Biosynthesis of the Medicinal Active Ingredient of Dendrobium.</title>
        <authorList>
            <person name="Xu Q."/>
            <person name="Niu S.-C."/>
            <person name="Li K.-L."/>
            <person name="Zheng P.-J."/>
            <person name="Zhang X.-J."/>
            <person name="Jia Y."/>
            <person name="Liu Y."/>
            <person name="Niu Y.-X."/>
            <person name="Yu L.-H."/>
            <person name="Chen D.-F."/>
            <person name="Zhang G.-Q."/>
        </authorList>
    </citation>
    <scope>NUCLEOTIDE SEQUENCE</scope>
    <source>
        <tissue evidence="1">Leaf</tissue>
    </source>
</reference>
<dbReference type="EMBL" id="JAGYWB010000005">
    <property type="protein sequence ID" value="KAI0522864.1"/>
    <property type="molecule type" value="Genomic_DNA"/>
</dbReference>
<evidence type="ECO:0000313" key="1">
    <source>
        <dbReference type="EMBL" id="KAI0522864.1"/>
    </source>
</evidence>
<sequence length="76" mass="8421">MEIKRAKIVGFGLGKKVGEESTISAVLEGDNGIGHAMTTSFDSNFEEEIMNWPNKSISIAYRLLDSFSKQRILSLL</sequence>
<keyword evidence="2" id="KW-1185">Reference proteome</keyword>
<dbReference type="Proteomes" id="UP000829196">
    <property type="component" value="Unassembled WGS sequence"/>
</dbReference>
<evidence type="ECO:0000313" key="2">
    <source>
        <dbReference type="Proteomes" id="UP000829196"/>
    </source>
</evidence>
<organism evidence="1 2">
    <name type="scientific">Dendrobium nobile</name>
    <name type="common">Orchid</name>
    <dbReference type="NCBI Taxonomy" id="94219"/>
    <lineage>
        <taxon>Eukaryota</taxon>
        <taxon>Viridiplantae</taxon>
        <taxon>Streptophyta</taxon>
        <taxon>Embryophyta</taxon>
        <taxon>Tracheophyta</taxon>
        <taxon>Spermatophyta</taxon>
        <taxon>Magnoliopsida</taxon>
        <taxon>Liliopsida</taxon>
        <taxon>Asparagales</taxon>
        <taxon>Orchidaceae</taxon>
        <taxon>Epidendroideae</taxon>
        <taxon>Malaxideae</taxon>
        <taxon>Dendrobiinae</taxon>
        <taxon>Dendrobium</taxon>
    </lineage>
</organism>
<proteinExistence type="predicted"/>
<dbReference type="OrthoDB" id="10334381at2759"/>
<comment type="caution">
    <text evidence="1">The sequence shown here is derived from an EMBL/GenBank/DDBJ whole genome shotgun (WGS) entry which is preliminary data.</text>
</comment>
<name>A0A8T3BV77_DENNO</name>
<protein>
    <submittedName>
        <fullName evidence="1">Uncharacterized protein</fullName>
    </submittedName>
</protein>
<accession>A0A8T3BV77</accession>
<dbReference type="AlphaFoldDB" id="A0A8T3BV77"/>
<gene>
    <name evidence="1" type="ORF">KFK09_005251</name>
</gene>